<evidence type="ECO:0000313" key="6">
    <source>
        <dbReference type="EMBL" id="OGM02792.1"/>
    </source>
</evidence>
<organism evidence="6 7">
    <name type="scientific">Candidatus Woesebacteria bacterium GWA1_41_8</name>
    <dbReference type="NCBI Taxonomy" id="1802471"/>
    <lineage>
        <taxon>Bacteria</taxon>
        <taxon>Candidatus Woeseibacteriota</taxon>
    </lineage>
</organism>
<dbReference type="STRING" id="1802471.A2115_01800"/>
<evidence type="ECO:0000256" key="2">
    <source>
        <dbReference type="ARBA" id="ARBA00022980"/>
    </source>
</evidence>
<accession>A0A1F7WIY6</accession>
<comment type="similarity">
    <text evidence="1 5">Belongs to the universal ribosomal protein uL29 family.</text>
</comment>
<dbReference type="PROSITE" id="PS00579">
    <property type="entry name" value="RIBOSOMAL_L29"/>
    <property type="match status" value="1"/>
</dbReference>
<dbReference type="Pfam" id="PF00831">
    <property type="entry name" value="Ribosomal_L29"/>
    <property type="match status" value="1"/>
</dbReference>
<protein>
    <recommendedName>
        <fullName evidence="4 5">Large ribosomal subunit protein uL29</fullName>
    </recommendedName>
</protein>
<keyword evidence="2 5" id="KW-0689">Ribosomal protein</keyword>
<sequence>MKRKEVDTLRAKEVKELEKTAVEKKRELLKAKVDMSVAKEKNLKKVKNLKHEIAQILTIIKEKTFTVNEDGQDEAKKAKKEVK</sequence>
<dbReference type="HAMAP" id="MF_00374">
    <property type="entry name" value="Ribosomal_uL29"/>
    <property type="match status" value="1"/>
</dbReference>
<dbReference type="InterPro" id="IPR001854">
    <property type="entry name" value="Ribosomal_uL29"/>
</dbReference>
<dbReference type="InterPro" id="IPR018254">
    <property type="entry name" value="Ribosomal_uL29_CS"/>
</dbReference>
<evidence type="ECO:0000256" key="4">
    <source>
        <dbReference type="ARBA" id="ARBA00035204"/>
    </source>
</evidence>
<evidence type="ECO:0000256" key="3">
    <source>
        <dbReference type="ARBA" id="ARBA00023274"/>
    </source>
</evidence>
<dbReference type="Proteomes" id="UP000176198">
    <property type="component" value="Unassembled WGS sequence"/>
</dbReference>
<dbReference type="InterPro" id="IPR036049">
    <property type="entry name" value="Ribosomal_uL29_sf"/>
</dbReference>
<dbReference type="GO" id="GO:0003735">
    <property type="term" value="F:structural constituent of ribosome"/>
    <property type="evidence" value="ECO:0007669"/>
    <property type="project" value="InterPro"/>
</dbReference>
<dbReference type="Gene3D" id="1.10.287.310">
    <property type="match status" value="1"/>
</dbReference>
<dbReference type="SUPFAM" id="SSF46561">
    <property type="entry name" value="Ribosomal protein L29 (L29p)"/>
    <property type="match status" value="1"/>
</dbReference>
<dbReference type="GO" id="GO:0006412">
    <property type="term" value="P:translation"/>
    <property type="evidence" value="ECO:0007669"/>
    <property type="project" value="UniProtKB-UniRule"/>
</dbReference>
<reference evidence="6 7" key="1">
    <citation type="journal article" date="2016" name="Nat. Commun.">
        <title>Thousands of microbial genomes shed light on interconnected biogeochemical processes in an aquifer system.</title>
        <authorList>
            <person name="Anantharaman K."/>
            <person name="Brown C.T."/>
            <person name="Hug L.A."/>
            <person name="Sharon I."/>
            <person name="Castelle C.J."/>
            <person name="Probst A.J."/>
            <person name="Thomas B.C."/>
            <person name="Singh A."/>
            <person name="Wilkins M.J."/>
            <person name="Karaoz U."/>
            <person name="Brodie E.L."/>
            <person name="Williams K.H."/>
            <person name="Hubbard S.S."/>
            <person name="Banfield J.F."/>
        </authorList>
    </citation>
    <scope>NUCLEOTIDE SEQUENCE [LARGE SCALE GENOMIC DNA]</scope>
</reference>
<evidence type="ECO:0000313" key="7">
    <source>
        <dbReference type="Proteomes" id="UP000176198"/>
    </source>
</evidence>
<evidence type="ECO:0000256" key="1">
    <source>
        <dbReference type="ARBA" id="ARBA00009254"/>
    </source>
</evidence>
<keyword evidence="3 5" id="KW-0687">Ribonucleoprotein</keyword>
<gene>
    <name evidence="5" type="primary">rpmC</name>
    <name evidence="6" type="ORF">A2115_01800</name>
</gene>
<dbReference type="NCBIfam" id="TIGR00012">
    <property type="entry name" value="L29"/>
    <property type="match status" value="1"/>
</dbReference>
<evidence type="ECO:0000256" key="5">
    <source>
        <dbReference type="HAMAP-Rule" id="MF_00374"/>
    </source>
</evidence>
<dbReference type="AlphaFoldDB" id="A0A1F7WIY6"/>
<dbReference type="GO" id="GO:1990904">
    <property type="term" value="C:ribonucleoprotein complex"/>
    <property type="evidence" value="ECO:0007669"/>
    <property type="project" value="UniProtKB-KW"/>
</dbReference>
<comment type="caution">
    <text evidence="6">The sequence shown here is derived from an EMBL/GenBank/DDBJ whole genome shotgun (WGS) entry which is preliminary data.</text>
</comment>
<proteinExistence type="inferred from homology"/>
<name>A0A1F7WIY6_9BACT</name>
<dbReference type="EMBL" id="MGFJ01000014">
    <property type="protein sequence ID" value="OGM02792.1"/>
    <property type="molecule type" value="Genomic_DNA"/>
</dbReference>
<dbReference type="GO" id="GO:0005840">
    <property type="term" value="C:ribosome"/>
    <property type="evidence" value="ECO:0007669"/>
    <property type="project" value="UniProtKB-KW"/>
</dbReference>